<dbReference type="AlphaFoldDB" id="A0A251L6K1"/>
<organism evidence="1">
    <name type="scientific">Manihot esculenta</name>
    <name type="common">Cassava</name>
    <name type="synonym">Jatropha manihot</name>
    <dbReference type="NCBI Taxonomy" id="3983"/>
    <lineage>
        <taxon>Eukaryota</taxon>
        <taxon>Viridiplantae</taxon>
        <taxon>Streptophyta</taxon>
        <taxon>Embryophyta</taxon>
        <taxon>Tracheophyta</taxon>
        <taxon>Spermatophyta</taxon>
        <taxon>Magnoliopsida</taxon>
        <taxon>eudicotyledons</taxon>
        <taxon>Gunneridae</taxon>
        <taxon>Pentapetalae</taxon>
        <taxon>rosids</taxon>
        <taxon>fabids</taxon>
        <taxon>Malpighiales</taxon>
        <taxon>Euphorbiaceae</taxon>
        <taxon>Crotonoideae</taxon>
        <taxon>Manihoteae</taxon>
        <taxon>Manihot</taxon>
    </lineage>
</organism>
<proteinExistence type="predicted"/>
<evidence type="ECO:0000313" key="1">
    <source>
        <dbReference type="EMBL" id="OAY53893.1"/>
    </source>
</evidence>
<dbReference type="EMBL" id="CM004389">
    <property type="protein sequence ID" value="OAY53894.1"/>
    <property type="molecule type" value="Genomic_DNA"/>
</dbReference>
<dbReference type="EMBL" id="CM004389">
    <property type="protein sequence ID" value="OAY53893.1"/>
    <property type="molecule type" value="Genomic_DNA"/>
</dbReference>
<accession>A0A251L6K1</accession>
<sequence length="49" mass="5635">MWSIARQVNDGFIIFSDAKVLLLGPIFESKKHLLMVSFFAMIFKLNGIF</sequence>
<name>A0A251L6K1_MANES</name>
<reference evidence="1" key="1">
    <citation type="submission" date="2016-02" db="EMBL/GenBank/DDBJ databases">
        <title>WGS assembly of Manihot esculenta.</title>
        <authorList>
            <person name="Bredeson J.V."/>
            <person name="Prochnik S.E."/>
            <person name="Lyons J.B."/>
            <person name="Schmutz J."/>
            <person name="Grimwood J."/>
            <person name="Vrebalov J."/>
            <person name="Bart R.S."/>
            <person name="Amuge T."/>
            <person name="Ferguson M.E."/>
            <person name="Green R."/>
            <person name="Putnam N."/>
            <person name="Stites J."/>
            <person name="Rounsley S."/>
            <person name="Rokhsar D.S."/>
        </authorList>
    </citation>
    <scope>NUCLEOTIDE SEQUENCE [LARGE SCALE GENOMIC DNA]</scope>
    <source>
        <tissue evidence="1">Leaf</tissue>
    </source>
</reference>
<protein>
    <submittedName>
        <fullName evidence="1">Uncharacterized protein</fullName>
    </submittedName>
</protein>
<gene>
    <name evidence="1" type="ORF">MANES_03G031900</name>
</gene>